<accession>A0A813K330</accession>
<comment type="caution">
    <text evidence="1">The sequence shown here is derived from an EMBL/GenBank/DDBJ whole genome shotgun (WGS) entry which is preliminary data.</text>
</comment>
<protein>
    <recommendedName>
        <fullName evidence="3">BACK domain-containing protein</fullName>
    </recommendedName>
</protein>
<reference evidence="1" key="1">
    <citation type="submission" date="2021-02" db="EMBL/GenBank/DDBJ databases">
        <authorList>
            <person name="Dougan E. K."/>
            <person name="Rhodes N."/>
            <person name="Thang M."/>
            <person name="Chan C."/>
        </authorList>
    </citation>
    <scope>NUCLEOTIDE SEQUENCE</scope>
</reference>
<sequence length="368" mass="40417">MPTLKAARMYMISGLEQACITYLETEIKADQVVAVMSASATLDYNLPREVQEKCWSTILVQSQKVLSAPSFVAAHGSIIARVVKLEEFEVSEEQLWSRLVEWSAHAVEHPELLGPFSNASAEESTAKRLRGDNPPLGANEVALQKGVLQALAKHVRFTVMGKEFFVDKARPYLTREDSESVMMYYLLGRVPPTQVTSKRSGLVPIEQLQLATVTSTGNSAEAEKLSTGRGAWQISNSSTFLEVTLPSKVMVTKLSLTFAAEGTLWVSWKLTNRICGLNVDLPGTLQTDGRMKIMSVSAPLNNFKILPTTSNQYTFAQHAALVNVEVFGKKSREEHAADVVNRLASELLLVASPANPEPCDESAYGQFH</sequence>
<dbReference type="PANTHER" id="PTHR45774">
    <property type="entry name" value="BTB/POZ DOMAIN-CONTAINING"/>
    <property type="match status" value="1"/>
</dbReference>
<organism evidence="1 2">
    <name type="scientific">Polarella glacialis</name>
    <name type="common">Dinoflagellate</name>
    <dbReference type="NCBI Taxonomy" id="89957"/>
    <lineage>
        <taxon>Eukaryota</taxon>
        <taxon>Sar</taxon>
        <taxon>Alveolata</taxon>
        <taxon>Dinophyceae</taxon>
        <taxon>Suessiales</taxon>
        <taxon>Suessiaceae</taxon>
        <taxon>Polarella</taxon>
    </lineage>
</organism>
<proteinExistence type="predicted"/>
<evidence type="ECO:0000313" key="2">
    <source>
        <dbReference type="Proteomes" id="UP000626109"/>
    </source>
</evidence>
<dbReference type="AlphaFoldDB" id="A0A813K330"/>
<dbReference type="EMBL" id="CAJNNW010027166">
    <property type="protein sequence ID" value="CAE8689963.1"/>
    <property type="molecule type" value="Genomic_DNA"/>
</dbReference>
<dbReference type="Proteomes" id="UP000626109">
    <property type="component" value="Unassembled WGS sequence"/>
</dbReference>
<evidence type="ECO:0000313" key="1">
    <source>
        <dbReference type="EMBL" id="CAE8689963.1"/>
    </source>
</evidence>
<name>A0A813K330_POLGL</name>
<gene>
    <name evidence="1" type="ORF">PGLA2088_LOCUS26716</name>
</gene>
<evidence type="ECO:0008006" key="3">
    <source>
        <dbReference type="Google" id="ProtNLM"/>
    </source>
</evidence>
<dbReference type="PANTHER" id="PTHR45774:SF3">
    <property type="entry name" value="BTB (POZ) DOMAIN-CONTAINING 2B-RELATED"/>
    <property type="match status" value="1"/>
</dbReference>